<dbReference type="GO" id="GO:0031177">
    <property type="term" value="F:phosphopantetheine binding"/>
    <property type="evidence" value="ECO:0007669"/>
    <property type="project" value="InterPro"/>
</dbReference>
<dbReference type="Gene3D" id="3.40.50.12780">
    <property type="entry name" value="N-terminal domain of ligase-like"/>
    <property type="match status" value="1"/>
</dbReference>
<dbReference type="SUPFAM" id="SSF56801">
    <property type="entry name" value="Acetyl-CoA synthetase-like"/>
    <property type="match status" value="1"/>
</dbReference>
<dbReference type="InterPro" id="IPR000873">
    <property type="entry name" value="AMP-dep_synth/lig_dom"/>
</dbReference>
<organism evidence="4 5">
    <name type="scientific">Coniosporium apollinis (strain CBS 100218)</name>
    <name type="common">Rock-inhabiting black yeast</name>
    <dbReference type="NCBI Taxonomy" id="1168221"/>
    <lineage>
        <taxon>Eukaryota</taxon>
        <taxon>Fungi</taxon>
        <taxon>Dikarya</taxon>
        <taxon>Ascomycota</taxon>
        <taxon>Pezizomycotina</taxon>
        <taxon>Dothideomycetes</taxon>
        <taxon>Dothideomycetes incertae sedis</taxon>
        <taxon>Coniosporium</taxon>
    </lineage>
</organism>
<dbReference type="SUPFAM" id="SSF51735">
    <property type="entry name" value="NAD(P)-binding Rossmann-fold domains"/>
    <property type="match status" value="1"/>
</dbReference>
<keyword evidence="5" id="KW-1185">Reference proteome</keyword>
<dbReference type="InterPro" id="IPR042099">
    <property type="entry name" value="ANL_N_sf"/>
</dbReference>
<evidence type="ECO:0000256" key="1">
    <source>
        <dbReference type="ARBA" id="ARBA00022450"/>
    </source>
</evidence>
<dbReference type="Pfam" id="PF07993">
    <property type="entry name" value="NAD_binding_4"/>
    <property type="match status" value="1"/>
</dbReference>
<evidence type="ECO:0000313" key="4">
    <source>
        <dbReference type="EMBL" id="EON66722.1"/>
    </source>
</evidence>
<dbReference type="Pfam" id="PF23562">
    <property type="entry name" value="AMP-binding_C_3"/>
    <property type="match status" value="1"/>
</dbReference>
<dbReference type="EMBL" id="JH767582">
    <property type="protein sequence ID" value="EON66722.1"/>
    <property type="molecule type" value="Genomic_DNA"/>
</dbReference>
<dbReference type="Proteomes" id="UP000016924">
    <property type="component" value="Unassembled WGS sequence"/>
</dbReference>
<dbReference type="SUPFAM" id="SSF47336">
    <property type="entry name" value="ACP-like"/>
    <property type="match status" value="1"/>
</dbReference>
<dbReference type="PROSITE" id="PS50075">
    <property type="entry name" value="CARRIER"/>
    <property type="match status" value="1"/>
</dbReference>
<dbReference type="Gene3D" id="1.10.1200.10">
    <property type="entry name" value="ACP-like"/>
    <property type="match status" value="1"/>
</dbReference>
<dbReference type="OMA" id="IWFFPEG"/>
<evidence type="ECO:0000256" key="2">
    <source>
        <dbReference type="ARBA" id="ARBA00022553"/>
    </source>
</evidence>
<dbReference type="RefSeq" id="XP_007782039.1">
    <property type="nucleotide sequence ID" value="XM_007783849.1"/>
</dbReference>
<dbReference type="AlphaFoldDB" id="R7YXU1"/>
<dbReference type="InterPro" id="IPR020806">
    <property type="entry name" value="PKS_PP-bd"/>
</dbReference>
<dbReference type="HOGENOM" id="CLU_002220_2_0_1"/>
<dbReference type="InterPro" id="IPR009081">
    <property type="entry name" value="PP-bd_ACP"/>
</dbReference>
<protein>
    <recommendedName>
        <fullName evidence="3">Carrier domain-containing protein</fullName>
    </recommendedName>
</protein>
<dbReference type="InterPro" id="IPR036291">
    <property type="entry name" value="NAD(P)-bd_dom_sf"/>
</dbReference>
<name>R7YXU1_CONA1</name>
<dbReference type="eggNOG" id="KOG1178">
    <property type="taxonomic scope" value="Eukaryota"/>
</dbReference>
<dbReference type="InterPro" id="IPR013120">
    <property type="entry name" value="FAR_NAD-bd"/>
</dbReference>
<dbReference type="PANTHER" id="PTHR43439:SF2">
    <property type="entry name" value="ENZYME, PUTATIVE (JCVI)-RELATED"/>
    <property type="match status" value="1"/>
</dbReference>
<dbReference type="GeneID" id="19903279"/>
<dbReference type="Pfam" id="PF00501">
    <property type="entry name" value="AMP-binding"/>
    <property type="match status" value="1"/>
</dbReference>
<accession>R7YXU1</accession>
<dbReference type="Pfam" id="PF00550">
    <property type="entry name" value="PP-binding"/>
    <property type="match status" value="1"/>
</dbReference>
<feature type="domain" description="Carrier" evidence="3">
    <location>
        <begin position="565"/>
        <end position="645"/>
    </location>
</feature>
<proteinExistence type="predicted"/>
<dbReference type="OrthoDB" id="429813at2759"/>
<gene>
    <name evidence="4" type="ORF">W97_05968</name>
</gene>
<sequence>METNYFVCTLGQAAALKKNNHDFRNISHFLQHQASRVGGKPAVGFFKSRITDSQIWDYHVLSFEGVHERVQVTAELLAESLGGDVPPGSTVALLCPSSADFLFTWLALMHLGYAVLLLAPQCQPSAIAHLCKSCEVSHLFYDEVYEEQAWASAKLMKDESVGKLSTLLLPSSGKDVFESISQPTEREHQELPAVEESAVAYLHHTSGTSTGLPKPIPQTHRAGLGVLPCLNGSSKATFTTTPLYHGGIADLFRAWASDALIWLFPGKEAPITAGNIIRCLKVAGECAREVNVPPVKYFSSVPYVLQMMEADKRGMEFLTSMDIVGVGGAALPAEVGDRLVEKGVHLISRFGSAECGFLMSSHRDYAKDKEWQYLRSSQGSDALRFERQEDCTSELIVMPGWPHMAKKNRPDGSFATADLFAPHPEIPHAWKYHSRADSQLTLITGKKFDPAPLESAISADEHVEDVLIFGNGCPFPGALLFRSKNYAELSDADLVEALRPTIERLNTESQDHARIPRNMLVPMPYQESNLDKSSKGTILRSKAEERYAQAIEDAYAKLSAVNGADVPDEKVSGFLVRQVQSIVAKETELTEETDLFAYGVDSVACMQLRYSLRQLLPKGSEELPLSIVEDCGTIRRLSDYILKQRHGEAHTDTDDETQMMLDLVEEYGMFEDTDQANGHVNGQSNGSAFDGEVVVLTGATGALGAHILDHYRHDKATGKIYCLVRGSDEHAARGRISKALDQRGLVDLSSDDEANKKITVLQAHLGDARLGLEDSTYEKLCHEATIIMHVAWSVNFRMRLRSFVKDNIASVRNLIDLALRSPNPHPPRFAYCSSVASVMASNSGTAIPEAIITDPTAASPLGYSRSKWVAENICYRAHQQTRLRPRIAVFRVGQLSGDTKHGVWNTKEAWPMMLSTVRLTGCLPDLKDEPLAWLPVDVAARAFVEATASMAQPQSQSQTGDRMKVYHVLNEHQTPLWTEMLRWLQKSEEFEIVEPREWVERLEGMQEKMRDHAALKLLDHWKKAYGEGKEEGDTVKGPRFELGETKKVAGVMEEVRPVDEEYFGKMWRWLQTSMEL</sequence>
<dbReference type="InterPro" id="IPR036736">
    <property type="entry name" value="ACP-like_sf"/>
</dbReference>
<dbReference type="Gene3D" id="3.40.50.720">
    <property type="entry name" value="NAD(P)-binding Rossmann-like Domain"/>
    <property type="match status" value="1"/>
</dbReference>
<evidence type="ECO:0000259" key="3">
    <source>
        <dbReference type="PROSITE" id="PS50075"/>
    </source>
</evidence>
<dbReference type="STRING" id="1168221.R7YXU1"/>
<keyword evidence="2" id="KW-0597">Phosphoprotein</keyword>
<dbReference type="PANTHER" id="PTHR43439">
    <property type="entry name" value="PHENYLACETATE-COENZYME A LIGASE"/>
    <property type="match status" value="1"/>
</dbReference>
<evidence type="ECO:0000313" key="5">
    <source>
        <dbReference type="Proteomes" id="UP000016924"/>
    </source>
</evidence>
<dbReference type="SMART" id="SM00823">
    <property type="entry name" value="PKS_PP"/>
    <property type="match status" value="1"/>
</dbReference>
<reference evidence="5" key="1">
    <citation type="submission" date="2012-06" db="EMBL/GenBank/DDBJ databases">
        <title>The genome sequence of Coniosporium apollinis CBS 100218.</title>
        <authorList>
            <consortium name="The Broad Institute Genome Sequencing Platform"/>
            <person name="Cuomo C."/>
            <person name="Gorbushina A."/>
            <person name="Noack S."/>
            <person name="Walker B."/>
            <person name="Young S.K."/>
            <person name="Zeng Q."/>
            <person name="Gargeya S."/>
            <person name="Fitzgerald M."/>
            <person name="Haas B."/>
            <person name="Abouelleil A."/>
            <person name="Alvarado L."/>
            <person name="Arachchi H.M."/>
            <person name="Berlin A.M."/>
            <person name="Chapman S.B."/>
            <person name="Goldberg J."/>
            <person name="Griggs A."/>
            <person name="Gujja S."/>
            <person name="Hansen M."/>
            <person name="Howarth C."/>
            <person name="Imamovic A."/>
            <person name="Larimer J."/>
            <person name="McCowan C."/>
            <person name="Montmayeur A."/>
            <person name="Murphy C."/>
            <person name="Neiman D."/>
            <person name="Pearson M."/>
            <person name="Priest M."/>
            <person name="Roberts A."/>
            <person name="Saif S."/>
            <person name="Shea T."/>
            <person name="Sisk P."/>
            <person name="Sykes S."/>
            <person name="Wortman J."/>
            <person name="Nusbaum C."/>
            <person name="Birren B."/>
        </authorList>
    </citation>
    <scope>NUCLEOTIDE SEQUENCE [LARGE SCALE GENOMIC DNA]</scope>
    <source>
        <strain evidence="5">CBS 100218</strain>
    </source>
</reference>
<dbReference type="InterPro" id="IPR051414">
    <property type="entry name" value="Adenylate-forming_Reductase"/>
</dbReference>
<keyword evidence="1" id="KW-0596">Phosphopantetheine</keyword>